<comment type="caution">
    <text evidence="1">The sequence shown here is derived from an EMBL/GenBank/DDBJ whole genome shotgun (WGS) entry which is preliminary data.</text>
</comment>
<sequence>MEVGRRRSGVKNSVVAGSVWESRMKSDEVKGGFKVYNGEESSKLEENHNNNKKKNSTNNGDSRRIVKRGQSGNLVGASGKRKTWKSESFDGPILQITAAGKDLSVSVDGGITKSPGLNKKGRSEEGNERSPIQIRKTRSEIVKASSVVDSCSNKEMVVVHSGEEVEKNNQSVLRKSKSESVKSVEKKGNGIEKKNSPPEAAVQLRKVKSESNKDLGKGNDDDDDDDEYNEGNEKLPVENEVIGSEENCKEFDVCEEKVIPADVTEPREVLLPNTEDTVADEEFDEDEEEEDEDEEEEEVEEVEEVEKKEIKINVTEQKMKQSPEKIVVNEVKKFNQFHDKSPPVASTINKQSPPVVKRATIYSNFSNPTTSSVSDDFQSFPETHNKLQNLVDLVMWRDVSKSAFVFGIGTFIIISSSYTTDLNISFISVISYLGLVYLAAIFLYRAIICRGVIDIDNSSYVLGEEEAIWLLKLILPYLNEFLLKLKALFSGDPATTMKLAVLLFVLARCGSSITIWKMAKLGFFGVFVLPKVFSSYSTQLAGYGKFWIRRFRDAWDSCSHKKAVAVAIFTLVWNLSSMVARVWAVFMLFVALRYYQQSVMRDDWVEDDTAGSEETRHGPQNGGQKEAPRVQSDGPLPNRLRPNRFRPTVGQTVKPKKLS</sequence>
<dbReference type="EMBL" id="CM051403">
    <property type="protein sequence ID" value="KAJ4709606.1"/>
    <property type="molecule type" value="Genomic_DNA"/>
</dbReference>
<dbReference type="Proteomes" id="UP001164539">
    <property type="component" value="Chromosome 10"/>
</dbReference>
<protein>
    <submittedName>
        <fullName evidence="1">Reticulon-like protein</fullName>
    </submittedName>
</protein>
<evidence type="ECO:0000313" key="1">
    <source>
        <dbReference type="EMBL" id="KAJ4709606.1"/>
    </source>
</evidence>
<proteinExistence type="predicted"/>
<keyword evidence="2" id="KW-1185">Reference proteome</keyword>
<accession>A0ACC1XEQ4</accession>
<reference evidence="1 2" key="1">
    <citation type="journal article" date="2023" name="Science">
        <title>Complex scaffold remodeling in plant triterpene biosynthesis.</title>
        <authorList>
            <person name="De La Pena R."/>
            <person name="Hodgson H."/>
            <person name="Liu J.C."/>
            <person name="Stephenson M.J."/>
            <person name="Martin A.C."/>
            <person name="Owen C."/>
            <person name="Harkess A."/>
            <person name="Leebens-Mack J."/>
            <person name="Jimenez L.E."/>
            <person name="Osbourn A."/>
            <person name="Sattely E.S."/>
        </authorList>
    </citation>
    <scope>NUCLEOTIDE SEQUENCE [LARGE SCALE GENOMIC DNA]</scope>
    <source>
        <strain evidence="2">cv. JPN11</strain>
        <tissue evidence="1">Leaf</tissue>
    </source>
</reference>
<evidence type="ECO:0000313" key="2">
    <source>
        <dbReference type="Proteomes" id="UP001164539"/>
    </source>
</evidence>
<name>A0ACC1XEQ4_MELAZ</name>
<organism evidence="1 2">
    <name type="scientific">Melia azedarach</name>
    <name type="common">Chinaberry tree</name>
    <dbReference type="NCBI Taxonomy" id="155640"/>
    <lineage>
        <taxon>Eukaryota</taxon>
        <taxon>Viridiplantae</taxon>
        <taxon>Streptophyta</taxon>
        <taxon>Embryophyta</taxon>
        <taxon>Tracheophyta</taxon>
        <taxon>Spermatophyta</taxon>
        <taxon>Magnoliopsida</taxon>
        <taxon>eudicotyledons</taxon>
        <taxon>Gunneridae</taxon>
        <taxon>Pentapetalae</taxon>
        <taxon>rosids</taxon>
        <taxon>malvids</taxon>
        <taxon>Sapindales</taxon>
        <taxon>Meliaceae</taxon>
        <taxon>Melia</taxon>
    </lineage>
</organism>
<gene>
    <name evidence="1" type="ORF">OWV82_019372</name>
</gene>